<feature type="region of interest" description="Disordered" evidence="1">
    <location>
        <begin position="666"/>
        <end position="772"/>
    </location>
</feature>
<feature type="compositionally biased region" description="Basic and acidic residues" evidence="1">
    <location>
        <begin position="124"/>
        <end position="142"/>
    </location>
</feature>
<feature type="compositionally biased region" description="Basic and acidic residues" evidence="1">
    <location>
        <begin position="320"/>
        <end position="357"/>
    </location>
</feature>
<feature type="region of interest" description="Disordered" evidence="1">
    <location>
        <begin position="112"/>
        <end position="142"/>
    </location>
</feature>
<reference evidence="3 4" key="1">
    <citation type="journal article" date="2015" name="Genome Announc.">
        <title>Genome sequence and annotation of Trichoderma parareesei, the ancestor of the cellulase producer Trichoderma reesei.</title>
        <authorList>
            <person name="Yang D."/>
            <person name="Pomraning K."/>
            <person name="Kopchinskiy A."/>
            <person name="Karimi Aghcheh R."/>
            <person name="Atanasova L."/>
            <person name="Chenthamara K."/>
            <person name="Baker S.E."/>
            <person name="Zhang R."/>
            <person name="Shen Q."/>
            <person name="Freitag M."/>
            <person name="Kubicek C.P."/>
            <person name="Druzhinina I.S."/>
        </authorList>
    </citation>
    <scope>NUCLEOTIDE SEQUENCE [LARGE SCALE GENOMIC DNA]</scope>
    <source>
        <strain evidence="3 4">CBS 125925</strain>
    </source>
</reference>
<dbReference type="Proteomes" id="UP000219286">
    <property type="component" value="Unassembled WGS sequence"/>
</dbReference>
<feature type="compositionally biased region" description="Basic residues" evidence="1">
    <location>
        <begin position="760"/>
        <end position="772"/>
    </location>
</feature>
<dbReference type="EMBL" id="LFMI01000628">
    <property type="protein sequence ID" value="OTA05713.1"/>
    <property type="molecule type" value="Genomic_DNA"/>
</dbReference>
<sequence length="772" mass="84947">MSAEATVLHGPLPSAHGNTASSTPRGGDERFRSLHASREQQHHQQRRDSQSSYYREQDKREGRSRRDEDRDSTRPSSSSTLTTTTSSSSSSFPYRDIIKSVLSVMTRSDLSALTSATASASSEKNPDKERDREKDLKDKHRNVEDVVRGLAMEEWNSRWLDELVAKVKGELNDTASDHSVSENGPPTPLSDTSSKDSMKRYQPTVEDYDESEDEASSIFERSFAAAAQEDEDAQHKPLTRTSSSLSNASSDSSSSSSSYSAASSASSSPSPSDKDSVPSPPSSVSSSSPPPRPTVRFADKQPPVIHYIPEPPEPEEPEEDHAHEPERERERDREYERERELYREPEREFYREPERDLYQPPLPPPPSSSSSSSSSLHQRQGPAWPALFNERDEPTPALGRFLRGLANHIVCNTRLSTCSTSLLLGRCVSSVFLLCYAETNEMDICRLPSVFDTRYHKSLRGISFLFTDLRCEHHLVQHSIASKPCIPALTPTGFEDWMTLMIRAFPDREARRLDLVLADVPLFADDRTSSSSSSRSLGGGQRLPPELPRQLFPERGHARAFDLLASSFAEWKSITSVVVVPSETTSSSSSLPPPSTSTSSSSSSHLHLHPAHAYATSSLIPPSLQKLPPAATKALKEDTRRHKDPCYIDQSRIRPSSLIYPSAAAASSSLPSSPSSSFLTNNASSSSAVMPTSLDSKGADSIVVSSAASSSSSSSGSSSGSSSSSSKHRSSRSRERESRHRSTASERSSRPREPSPPREGRRHHKSRRYRDS</sequence>
<evidence type="ECO:0000313" key="4">
    <source>
        <dbReference type="Proteomes" id="UP000219286"/>
    </source>
</evidence>
<evidence type="ECO:0000256" key="1">
    <source>
        <dbReference type="SAM" id="MobiDB-lite"/>
    </source>
</evidence>
<protein>
    <recommendedName>
        <fullName evidence="2">DUF7514 domain-containing protein</fullName>
    </recommendedName>
</protein>
<feature type="compositionally biased region" description="Basic and acidic residues" evidence="1">
    <location>
        <begin position="26"/>
        <end position="73"/>
    </location>
</feature>
<proteinExistence type="predicted"/>
<feature type="compositionally biased region" description="Acidic residues" evidence="1">
    <location>
        <begin position="206"/>
        <end position="215"/>
    </location>
</feature>
<evidence type="ECO:0000313" key="3">
    <source>
        <dbReference type="EMBL" id="OTA05713.1"/>
    </source>
</evidence>
<dbReference type="AlphaFoldDB" id="A0A2H2ZFC1"/>
<feature type="compositionally biased region" description="Low complexity" evidence="1">
    <location>
        <begin position="242"/>
        <end position="271"/>
    </location>
</feature>
<comment type="caution">
    <text evidence="3">The sequence shown here is derived from an EMBL/GenBank/DDBJ whole genome shotgun (WGS) entry which is preliminary data.</text>
</comment>
<dbReference type="InterPro" id="IPR055936">
    <property type="entry name" value="DUF7514"/>
</dbReference>
<feature type="compositionally biased region" description="Low complexity" evidence="1">
    <location>
        <begin position="74"/>
        <end position="91"/>
    </location>
</feature>
<feature type="region of interest" description="Disordered" evidence="1">
    <location>
        <begin position="526"/>
        <end position="549"/>
    </location>
</feature>
<name>A0A2H2ZFC1_TRIPA</name>
<feature type="compositionally biased region" description="Basic and acidic residues" evidence="1">
    <location>
        <begin position="732"/>
        <end position="759"/>
    </location>
</feature>
<gene>
    <name evidence="3" type="ORF">A9Z42_0064060</name>
</gene>
<feature type="region of interest" description="Disordered" evidence="1">
    <location>
        <begin position="1"/>
        <end position="95"/>
    </location>
</feature>
<feature type="region of interest" description="Disordered" evidence="1">
    <location>
        <begin position="631"/>
        <end position="650"/>
    </location>
</feature>
<dbReference type="PANTHER" id="PTHR39611">
    <property type="entry name" value="HYDROXYPROLINE-RICH GLYCOPROTEIN DZ-HRGP-RELATED"/>
    <property type="match status" value="1"/>
</dbReference>
<dbReference type="OrthoDB" id="5413703at2759"/>
<feature type="compositionally biased region" description="Low complexity" evidence="1">
    <location>
        <begin position="666"/>
        <end position="688"/>
    </location>
</feature>
<evidence type="ECO:0000259" key="2">
    <source>
        <dbReference type="Pfam" id="PF24355"/>
    </source>
</evidence>
<accession>A0A2H2ZFC1</accession>
<feature type="compositionally biased region" description="Polar residues" evidence="1">
    <location>
        <begin position="181"/>
        <end position="192"/>
    </location>
</feature>
<feature type="compositionally biased region" description="Low complexity" evidence="1">
    <location>
        <begin position="705"/>
        <end position="725"/>
    </location>
</feature>
<dbReference type="PANTHER" id="PTHR39611:SF2">
    <property type="entry name" value="HYDROXYPROLINE-RICH GLYCOPROTEIN DZ-HRGP"/>
    <property type="match status" value="1"/>
</dbReference>
<feature type="compositionally biased region" description="Basic and acidic residues" evidence="1">
    <location>
        <begin position="634"/>
        <end position="646"/>
    </location>
</feature>
<dbReference type="Pfam" id="PF24355">
    <property type="entry name" value="DUF7514"/>
    <property type="match status" value="1"/>
</dbReference>
<feature type="region of interest" description="Disordered" evidence="1">
    <location>
        <begin position="174"/>
        <end position="390"/>
    </location>
</feature>
<feature type="compositionally biased region" description="Low complexity" evidence="1">
    <location>
        <begin position="582"/>
        <end position="604"/>
    </location>
</feature>
<feature type="region of interest" description="Disordered" evidence="1">
    <location>
        <begin position="582"/>
        <end position="607"/>
    </location>
</feature>
<feature type="domain" description="DUF7514" evidence="2">
    <location>
        <begin position="387"/>
        <end position="564"/>
    </location>
</feature>
<feature type="compositionally biased region" description="Low complexity" evidence="1">
    <location>
        <begin position="112"/>
        <end position="122"/>
    </location>
</feature>
<keyword evidence="4" id="KW-1185">Reference proteome</keyword>
<organism evidence="3 4">
    <name type="scientific">Trichoderma parareesei</name>
    <name type="common">Filamentous fungus</name>
    <dbReference type="NCBI Taxonomy" id="858221"/>
    <lineage>
        <taxon>Eukaryota</taxon>
        <taxon>Fungi</taxon>
        <taxon>Dikarya</taxon>
        <taxon>Ascomycota</taxon>
        <taxon>Pezizomycotina</taxon>
        <taxon>Sordariomycetes</taxon>
        <taxon>Hypocreomycetidae</taxon>
        <taxon>Hypocreales</taxon>
        <taxon>Hypocreaceae</taxon>
        <taxon>Trichoderma</taxon>
    </lineage>
</organism>